<keyword evidence="2" id="KW-0328">Glycosyltransferase</keyword>
<dbReference type="RefSeq" id="WP_046902770.1">
    <property type="nucleotide sequence ID" value="NZ_CP011452.2"/>
</dbReference>
<proteinExistence type="inferred from homology"/>
<organism evidence="2 3">
    <name type="scientific">Croceibacterium atlanticum</name>
    <dbReference type="NCBI Taxonomy" id="1267766"/>
    <lineage>
        <taxon>Bacteria</taxon>
        <taxon>Pseudomonadati</taxon>
        <taxon>Pseudomonadota</taxon>
        <taxon>Alphaproteobacteria</taxon>
        <taxon>Sphingomonadales</taxon>
        <taxon>Erythrobacteraceae</taxon>
        <taxon>Croceibacterium</taxon>
    </lineage>
</organism>
<accession>A0A0F7KSS6</accession>
<dbReference type="Gene3D" id="3.40.50.2000">
    <property type="entry name" value="Glycogen Phosphorylase B"/>
    <property type="match status" value="2"/>
</dbReference>
<comment type="similarity">
    <text evidence="1">Belongs to the glycosyltransferase 20 family.</text>
</comment>
<dbReference type="CDD" id="cd03788">
    <property type="entry name" value="GT20_TPS"/>
    <property type="match status" value="1"/>
</dbReference>
<dbReference type="AlphaFoldDB" id="A0A0F7KSS6"/>
<dbReference type="KEGG" id="aay:WYH_00756"/>
<dbReference type="PATRIC" id="fig|1267766.3.peg.764"/>
<evidence type="ECO:0000256" key="1">
    <source>
        <dbReference type="ARBA" id="ARBA00008799"/>
    </source>
</evidence>
<dbReference type="Proteomes" id="UP000034392">
    <property type="component" value="Chromosome"/>
</dbReference>
<dbReference type="PANTHER" id="PTHR10788:SF106">
    <property type="entry name" value="BCDNA.GH08860"/>
    <property type="match status" value="1"/>
</dbReference>
<protein>
    <submittedName>
        <fullName evidence="2">Alpha,alpha-trehalose-phosphate synthase</fullName>
        <ecNumber evidence="2">2.4.1.15</ecNumber>
    </submittedName>
</protein>
<gene>
    <name evidence="2" type="primary">otsA_1</name>
    <name evidence="2" type="ORF">WYH_00756</name>
</gene>
<dbReference type="EMBL" id="CP011452">
    <property type="protein sequence ID" value="AKH41810.1"/>
    <property type="molecule type" value="Genomic_DNA"/>
</dbReference>
<dbReference type="STRING" id="1267766.WYH_00756"/>
<dbReference type="OrthoDB" id="9815690at2"/>
<dbReference type="EC" id="2.4.1.15" evidence="2"/>
<dbReference type="InterPro" id="IPR001830">
    <property type="entry name" value="Glyco_trans_20"/>
</dbReference>
<sequence length="466" mass="53067">MTRLVVISNRVAVPKARGAAGAQGGLAGALNSALRKHGGIWFGWSGQEVDEYSGDIHVQRSADGVTTATIDLEPQDIEEYYNGYANSTLWPLFHYRIDLTEYEREFGRGYERVNERFADSVLPLIEKNDTVWVHDYHLMPLGERLRARGVNNQIGFFLHIPWPPTRLFVSLPYHERLVRSMLHYDLIGFQNDEWLESFLHYCRKELGAEVNDKTGEIRLDGRTSRAKSYPIGIDYDHFMAKGDTGKARQAQQRLMSSTRHRVAMIGVDRLDYSKGLPERIDGIGRFFDTYPDQVRDLVYIQIAPPSREDIGSYQDIRATLEQKTGQINGARSEVDVVPIRYVNKGYSQEELFGFYRAAKIGLVTPLRDGMNLVAKEYVAAQDPEDPGVLVLSRFAGAAQQLQDALLVNPHSPDDVSHNINRALHMPLAERKERWEKLIVTVREDNVLRWTDNFISDLQSAEMTQQA</sequence>
<reference evidence="2" key="1">
    <citation type="submission" date="2015-05" db="EMBL/GenBank/DDBJ databases">
        <title>The complete genome of Altererythrobacter atlanticus strain 26DY36.</title>
        <authorList>
            <person name="Wu Y.-H."/>
            <person name="Cheng H."/>
            <person name="Wu X.-W."/>
        </authorList>
    </citation>
    <scope>NUCLEOTIDE SEQUENCE [LARGE SCALE GENOMIC DNA]</scope>
    <source>
        <strain evidence="2">26DY36</strain>
    </source>
</reference>
<dbReference type="PANTHER" id="PTHR10788">
    <property type="entry name" value="TREHALOSE-6-PHOSPHATE SYNTHASE"/>
    <property type="match status" value="1"/>
</dbReference>
<dbReference type="Pfam" id="PF00982">
    <property type="entry name" value="Glyco_transf_20"/>
    <property type="match status" value="1"/>
</dbReference>
<dbReference type="GO" id="GO:0003825">
    <property type="term" value="F:alpha,alpha-trehalose-phosphate synthase (UDP-forming) activity"/>
    <property type="evidence" value="ECO:0007669"/>
    <property type="project" value="UniProtKB-EC"/>
</dbReference>
<dbReference type="GO" id="GO:0005992">
    <property type="term" value="P:trehalose biosynthetic process"/>
    <property type="evidence" value="ECO:0007669"/>
    <property type="project" value="InterPro"/>
</dbReference>
<keyword evidence="2" id="KW-0808">Transferase</keyword>
<dbReference type="SUPFAM" id="SSF53756">
    <property type="entry name" value="UDP-Glycosyltransferase/glycogen phosphorylase"/>
    <property type="match status" value="1"/>
</dbReference>
<evidence type="ECO:0000313" key="2">
    <source>
        <dbReference type="EMBL" id="AKH41810.1"/>
    </source>
</evidence>
<name>A0A0F7KSS6_9SPHN</name>
<evidence type="ECO:0000313" key="3">
    <source>
        <dbReference type="Proteomes" id="UP000034392"/>
    </source>
</evidence>
<keyword evidence="3" id="KW-1185">Reference proteome</keyword>